<feature type="transmembrane region" description="Helical" evidence="1">
    <location>
        <begin position="57"/>
        <end position="76"/>
    </location>
</feature>
<comment type="caution">
    <text evidence="2">The sequence shown here is derived from an EMBL/GenBank/DDBJ whole genome shotgun (WGS) entry which is preliminary data.</text>
</comment>
<dbReference type="EMBL" id="LBZM01000030">
    <property type="protein sequence ID" value="KKR71333.1"/>
    <property type="molecule type" value="Genomic_DNA"/>
</dbReference>
<sequence>MKNKKVAAFLSLLFPGFGHLYIGKYIDAIVFVAGAGVLWYAFFLRGYYLMMSANPRYYLVLVALIFVYLFSIFDAYRKTK</sequence>
<keyword evidence="1" id="KW-0472">Membrane</keyword>
<dbReference type="Proteomes" id="UP000034664">
    <property type="component" value="Unassembled WGS sequence"/>
</dbReference>
<accession>A0A0G0T2Q6</accession>
<evidence type="ECO:0000313" key="3">
    <source>
        <dbReference type="Proteomes" id="UP000034664"/>
    </source>
</evidence>
<evidence type="ECO:0000256" key="1">
    <source>
        <dbReference type="SAM" id="Phobius"/>
    </source>
</evidence>
<keyword evidence="1" id="KW-0812">Transmembrane</keyword>
<evidence type="ECO:0000313" key="2">
    <source>
        <dbReference type="EMBL" id="KKR71333.1"/>
    </source>
</evidence>
<organism evidence="2 3">
    <name type="scientific">Candidatus Roizmanbacteria bacterium GW2011_GWB1_40_7</name>
    <dbReference type="NCBI Taxonomy" id="1618482"/>
    <lineage>
        <taxon>Bacteria</taxon>
        <taxon>Candidatus Roizmaniibacteriota</taxon>
    </lineage>
</organism>
<protein>
    <recommendedName>
        <fullName evidence="4">TM2 domain-containing protein</fullName>
    </recommendedName>
</protein>
<name>A0A0G0T2Q6_9BACT</name>
<keyword evidence="1" id="KW-1133">Transmembrane helix</keyword>
<proteinExistence type="predicted"/>
<dbReference type="AlphaFoldDB" id="A0A0G0T2Q6"/>
<gene>
    <name evidence="2" type="ORF">UU14_C0030G0007</name>
</gene>
<reference evidence="2 3" key="1">
    <citation type="journal article" date="2015" name="Nature">
        <title>rRNA introns, odd ribosomes, and small enigmatic genomes across a large radiation of phyla.</title>
        <authorList>
            <person name="Brown C.T."/>
            <person name="Hug L.A."/>
            <person name="Thomas B.C."/>
            <person name="Sharon I."/>
            <person name="Castelle C.J."/>
            <person name="Singh A."/>
            <person name="Wilkins M.J."/>
            <person name="Williams K.H."/>
            <person name="Banfield J.F."/>
        </authorList>
    </citation>
    <scope>NUCLEOTIDE SEQUENCE [LARGE SCALE GENOMIC DNA]</scope>
</reference>
<feature type="transmembrane region" description="Helical" evidence="1">
    <location>
        <begin position="28"/>
        <end position="50"/>
    </location>
</feature>
<evidence type="ECO:0008006" key="4">
    <source>
        <dbReference type="Google" id="ProtNLM"/>
    </source>
</evidence>